<reference evidence="1 2" key="1">
    <citation type="journal article" date="2011" name="Int. J. Syst. Evol. Microbiol.">
        <title>Hymenobacter yonginensis sp. nov., isolated from a mesotrophic artificial lake.</title>
        <authorList>
            <person name="Joung Y."/>
            <person name="Cho S.H."/>
            <person name="Kim H."/>
            <person name="Kim S.B."/>
            <person name="Joh K."/>
        </authorList>
    </citation>
    <scope>NUCLEOTIDE SEQUENCE [LARGE SCALE GENOMIC DNA]</scope>
    <source>
        <strain evidence="1 2">KCTC 22745</strain>
    </source>
</reference>
<dbReference type="InterPro" id="IPR008969">
    <property type="entry name" value="CarboxyPept-like_regulatory"/>
</dbReference>
<proteinExistence type="predicted"/>
<dbReference type="EMBL" id="CP115396">
    <property type="protein sequence ID" value="WBO83773.1"/>
    <property type="molecule type" value="Genomic_DNA"/>
</dbReference>
<dbReference type="SUPFAM" id="SSF49464">
    <property type="entry name" value="Carboxypeptidase regulatory domain-like"/>
    <property type="match status" value="1"/>
</dbReference>
<organism evidence="1 2">
    <name type="scientific">Hymenobacter yonginensis</name>
    <dbReference type="NCBI Taxonomy" id="748197"/>
    <lineage>
        <taxon>Bacteria</taxon>
        <taxon>Pseudomonadati</taxon>
        <taxon>Bacteroidota</taxon>
        <taxon>Cytophagia</taxon>
        <taxon>Cytophagales</taxon>
        <taxon>Hymenobacteraceae</taxon>
        <taxon>Hymenobacter</taxon>
    </lineage>
</organism>
<dbReference type="RefSeq" id="WP_270126203.1">
    <property type="nucleotide sequence ID" value="NZ_CP115396.1"/>
</dbReference>
<dbReference type="Pfam" id="PF13715">
    <property type="entry name" value="CarbopepD_reg_2"/>
    <property type="match status" value="1"/>
</dbReference>
<gene>
    <name evidence="1" type="ORF">O9Z63_15495</name>
</gene>
<dbReference type="Gene3D" id="2.60.40.1120">
    <property type="entry name" value="Carboxypeptidase-like, regulatory domain"/>
    <property type="match status" value="1"/>
</dbReference>
<sequence length="236" mass="25631">MKLTASPFDPQTGELLPVYRDAYLNGDLSRSSAQAVESYLGRDDDQAHETLTRWQELHAAEAVAAPTWVQKQIQHIRAEPVRFRRRATTLVASAALLGTMVFAGTHLPTERTPVADNLPTETAAAPTEAATTAEAATTSASASLMASRTMTVRGRILDENGAPLVGATVLHPGSRHGVSTNADGEYLMQVPAGTATLKYGYGGYQDEELTVQKSTTSNVTLLPQQQQQKKRHWWQF</sequence>
<keyword evidence="2" id="KW-1185">Reference proteome</keyword>
<dbReference type="Proteomes" id="UP001211872">
    <property type="component" value="Chromosome"/>
</dbReference>
<name>A0ABY7PKJ5_9BACT</name>
<evidence type="ECO:0000313" key="2">
    <source>
        <dbReference type="Proteomes" id="UP001211872"/>
    </source>
</evidence>
<protein>
    <submittedName>
        <fullName evidence="1">Carboxypeptidase-like regulatory domain-containing protein</fullName>
    </submittedName>
</protein>
<evidence type="ECO:0000313" key="1">
    <source>
        <dbReference type="EMBL" id="WBO83773.1"/>
    </source>
</evidence>
<accession>A0ABY7PKJ5</accession>